<proteinExistence type="predicted"/>
<dbReference type="SUPFAM" id="SSF56204">
    <property type="entry name" value="Hect, E3 ligase catalytic domain"/>
    <property type="match status" value="1"/>
</dbReference>
<reference evidence="4" key="1">
    <citation type="submission" date="2020-04" db="EMBL/GenBank/DDBJ databases">
        <authorList>
            <person name="Alioto T."/>
            <person name="Alioto T."/>
            <person name="Gomez Garrido J."/>
        </authorList>
    </citation>
    <scope>NUCLEOTIDE SEQUENCE</scope>
    <source>
        <strain evidence="4">A484AB</strain>
    </source>
</reference>
<keyword evidence="4" id="KW-0808">Transferase</keyword>
<dbReference type="GO" id="GO:0016301">
    <property type="term" value="F:kinase activity"/>
    <property type="evidence" value="ECO:0007669"/>
    <property type="project" value="UniProtKB-KW"/>
</dbReference>
<keyword evidence="4" id="KW-0418">Kinase</keyword>
<sequence>MAESSETSGPSGLNEVRATLLKVAEQISSINSSNSSSPTMSPSNSSSGATLRTNSSSSRTTMPTTSQQQHNSSAILQAIQPNSSTMSSAISEHRRLFNFNKSRCSTKGKAASKKKEKQPTCKLKTLVSGEKRRNKSATQQSAPKFDIAKLLQSKNGAKNPEVRQPEVAAATLCNAGLGDCTLLLDLNESSVYLYEEILKKFPQLAHTGGYELSLYQRGGGVNGGFHAIKPPLTTIRLKDICALAKIYIRPLQTDIPLLDEETQEENNEVDFDEPVVTCFICGMVIGMCKLKDHQKSHTSESPPRQKRKRHDLVNPFLSDSETENDRVGDENLKTDNSESDTKNDVEKILNDVCPDASTSEIKVALQECNEDVNAAAQQLLGIPLIVIGDGENRPESSASSNIDTCNPIFLSDLTPEAAVLEFQKQKIDEDLPKQRFTVCRVDDIVDIDLRQMIVHHLNVTSTKESQTLVTASEKEELLQYLLEAGIDPDTFPTNRELVIQELMMFHVIDKRRLQLNDIAKGMDEVSLTTFLIKCSSLSKLVFPEENERIIKAKEVINCLLFQEREESEANQLAADFFLRYIEEIEKKQEDGAGLVDLIHFWTACNCLQHKARSLLVKFDGNNIVLPLSETCFKTIVLPTKHSSFESFKNSMDMALKFGAHGFVFN</sequence>
<feature type="compositionally biased region" description="Low complexity" evidence="2">
    <location>
        <begin position="29"/>
        <end position="66"/>
    </location>
</feature>
<evidence type="ECO:0000313" key="4">
    <source>
        <dbReference type="EMBL" id="CAB3992515.1"/>
    </source>
</evidence>
<dbReference type="InterPro" id="IPR000569">
    <property type="entry name" value="HECT_dom"/>
</dbReference>
<dbReference type="CDD" id="cd14279">
    <property type="entry name" value="CUE"/>
    <property type="match status" value="1"/>
</dbReference>
<keyword evidence="1" id="KW-0833">Ubl conjugation pathway</keyword>
<dbReference type="AlphaFoldDB" id="A0A7D9HSI1"/>
<evidence type="ECO:0000256" key="2">
    <source>
        <dbReference type="SAM" id="MobiDB-lite"/>
    </source>
</evidence>
<feature type="region of interest" description="Disordered" evidence="2">
    <location>
        <begin position="294"/>
        <end position="343"/>
    </location>
</feature>
<feature type="compositionally biased region" description="Basic and acidic residues" evidence="2">
    <location>
        <begin position="323"/>
        <end position="343"/>
    </location>
</feature>
<dbReference type="Pfam" id="PF00632">
    <property type="entry name" value="HECT"/>
    <property type="match status" value="1"/>
</dbReference>
<feature type="region of interest" description="Disordered" evidence="2">
    <location>
        <begin position="29"/>
        <end position="72"/>
    </location>
</feature>
<evidence type="ECO:0000256" key="1">
    <source>
        <dbReference type="ARBA" id="ARBA00022786"/>
    </source>
</evidence>
<accession>A0A7D9HSI1</accession>
<protein>
    <submittedName>
        <fullName evidence="4">Tyrosine kinase receptor Cad96Ca</fullName>
    </submittedName>
</protein>
<name>A0A7D9HSI1_PARCT</name>
<organism evidence="4 5">
    <name type="scientific">Paramuricea clavata</name>
    <name type="common">Red gorgonian</name>
    <name type="synonym">Violescent sea-whip</name>
    <dbReference type="NCBI Taxonomy" id="317549"/>
    <lineage>
        <taxon>Eukaryota</taxon>
        <taxon>Metazoa</taxon>
        <taxon>Cnidaria</taxon>
        <taxon>Anthozoa</taxon>
        <taxon>Octocorallia</taxon>
        <taxon>Malacalcyonacea</taxon>
        <taxon>Plexauridae</taxon>
        <taxon>Paramuricea</taxon>
    </lineage>
</organism>
<keyword evidence="5" id="KW-1185">Reference proteome</keyword>
<evidence type="ECO:0000313" key="5">
    <source>
        <dbReference type="Proteomes" id="UP001152795"/>
    </source>
</evidence>
<gene>
    <name evidence="4" type="ORF">PACLA_8A019699</name>
</gene>
<keyword evidence="4" id="KW-0675">Receptor</keyword>
<feature type="domain" description="HECT" evidence="3">
    <location>
        <begin position="481"/>
        <end position="663"/>
    </location>
</feature>
<dbReference type="SUPFAM" id="SSF46934">
    <property type="entry name" value="UBA-like"/>
    <property type="match status" value="1"/>
</dbReference>
<dbReference type="EMBL" id="CACRXK020002067">
    <property type="protein sequence ID" value="CAB3992515.1"/>
    <property type="molecule type" value="Genomic_DNA"/>
</dbReference>
<dbReference type="Proteomes" id="UP001152795">
    <property type="component" value="Unassembled WGS sequence"/>
</dbReference>
<comment type="caution">
    <text evidence="4">The sequence shown here is derived from an EMBL/GenBank/DDBJ whole genome shotgun (WGS) entry which is preliminary data.</text>
</comment>
<dbReference type="InterPro" id="IPR035983">
    <property type="entry name" value="Hect_E3_ubiquitin_ligase"/>
</dbReference>
<dbReference type="Gene3D" id="3.30.2410.10">
    <property type="entry name" value="Hect, E3 ligase catalytic domain"/>
    <property type="match status" value="1"/>
</dbReference>
<dbReference type="InterPro" id="IPR009060">
    <property type="entry name" value="UBA-like_sf"/>
</dbReference>
<dbReference type="GO" id="GO:0004842">
    <property type="term" value="F:ubiquitin-protein transferase activity"/>
    <property type="evidence" value="ECO:0007669"/>
    <property type="project" value="InterPro"/>
</dbReference>
<evidence type="ECO:0000259" key="3">
    <source>
        <dbReference type="Pfam" id="PF00632"/>
    </source>
</evidence>